<dbReference type="EMBL" id="ML976982">
    <property type="protein sequence ID" value="KAF1960628.1"/>
    <property type="molecule type" value="Genomic_DNA"/>
</dbReference>
<keyword evidence="2" id="KW-1185">Reference proteome</keyword>
<dbReference type="AlphaFoldDB" id="A0A6A5U7F5"/>
<evidence type="ECO:0000313" key="1">
    <source>
        <dbReference type="EMBL" id="KAF1960628.1"/>
    </source>
</evidence>
<proteinExistence type="predicted"/>
<organism evidence="1 2">
    <name type="scientific">Byssothecium circinans</name>
    <dbReference type="NCBI Taxonomy" id="147558"/>
    <lineage>
        <taxon>Eukaryota</taxon>
        <taxon>Fungi</taxon>
        <taxon>Dikarya</taxon>
        <taxon>Ascomycota</taxon>
        <taxon>Pezizomycotina</taxon>
        <taxon>Dothideomycetes</taxon>
        <taxon>Pleosporomycetidae</taxon>
        <taxon>Pleosporales</taxon>
        <taxon>Massarineae</taxon>
        <taxon>Massarinaceae</taxon>
        <taxon>Byssothecium</taxon>
    </lineage>
</organism>
<accession>A0A6A5U7F5</accession>
<protein>
    <submittedName>
        <fullName evidence="1">Uncharacterized protein</fullName>
    </submittedName>
</protein>
<dbReference type="Proteomes" id="UP000800035">
    <property type="component" value="Unassembled WGS sequence"/>
</dbReference>
<gene>
    <name evidence="1" type="ORF">CC80DRAFT_261584</name>
</gene>
<sequence>MQTKLFGDTTSCLLHLERHVTGVCLKYQLGEFGSLANLCGCTARASPPPTPIASWNVTSLQNIIRRRSIKKATVPQHSDAVLISRRRHSSRTNDFLSVKMNASTADLHIPLCCQFMPRPCSHYDTAAHNVWRPIVFDIQGSNKIPTARATLPLSAA</sequence>
<reference evidence="1" key="1">
    <citation type="journal article" date="2020" name="Stud. Mycol.">
        <title>101 Dothideomycetes genomes: a test case for predicting lifestyles and emergence of pathogens.</title>
        <authorList>
            <person name="Haridas S."/>
            <person name="Albert R."/>
            <person name="Binder M."/>
            <person name="Bloem J."/>
            <person name="Labutti K."/>
            <person name="Salamov A."/>
            <person name="Andreopoulos B."/>
            <person name="Baker S."/>
            <person name="Barry K."/>
            <person name="Bills G."/>
            <person name="Bluhm B."/>
            <person name="Cannon C."/>
            <person name="Castanera R."/>
            <person name="Culley D."/>
            <person name="Daum C."/>
            <person name="Ezra D."/>
            <person name="Gonzalez J."/>
            <person name="Henrissat B."/>
            <person name="Kuo A."/>
            <person name="Liang C."/>
            <person name="Lipzen A."/>
            <person name="Lutzoni F."/>
            <person name="Magnuson J."/>
            <person name="Mondo S."/>
            <person name="Nolan M."/>
            <person name="Ohm R."/>
            <person name="Pangilinan J."/>
            <person name="Park H.-J."/>
            <person name="Ramirez L."/>
            <person name="Alfaro M."/>
            <person name="Sun H."/>
            <person name="Tritt A."/>
            <person name="Yoshinaga Y."/>
            <person name="Zwiers L.-H."/>
            <person name="Turgeon B."/>
            <person name="Goodwin S."/>
            <person name="Spatafora J."/>
            <person name="Crous P."/>
            <person name="Grigoriev I."/>
        </authorList>
    </citation>
    <scope>NUCLEOTIDE SEQUENCE</scope>
    <source>
        <strain evidence="1">CBS 675.92</strain>
    </source>
</reference>
<evidence type="ECO:0000313" key="2">
    <source>
        <dbReference type="Proteomes" id="UP000800035"/>
    </source>
</evidence>
<name>A0A6A5U7F5_9PLEO</name>